<dbReference type="AlphaFoldDB" id="A0A0E3Q7V1"/>
<dbReference type="NCBIfam" id="TIGR02032">
    <property type="entry name" value="GG-red-SF"/>
    <property type="match status" value="1"/>
</dbReference>
<organism evidence="2 3">
    <name type="scientific">Methanosarcina vacuolata Z-761</name>
    <dbReference type="NCBI Taxonomy" id="1434123"/>
    <lineage>
        <taxon>Archaea</taxon>
        <taxon>Methanobacteriati</taxon>
        <taxon>Methanobacteriota</taxon>
        <taxon>Stenosarchaea group</taxon>
        <taxon>Methanomicrobia</taxon>
        <taxon>Methanosarcinales</taxon>
        <taxon>Methanosarcinaceae</taxon>
        <taxon>Methanosarcina</taxon>
    </lineage>
</organism>
<dbReference type="PATRIC" id="fig|1434123.4.peg.3408"/>
<dbReference type="GO" id="GO:0102067">
    <property type="term" value="F:geranylgeranyl diphosphate reductase activity"/>
    <property type="evidence" value="ECO:0007669"/>
    <property type="project" value="UniProtKB-EC"/>
</dbReference>
<dbReference type="HOGENOM" id="CLU_024648_5_0_2"/>
<feature type="domain" description="FAD-binding" evidence="1">
    <location>
        <begin position="6"/>
        <end position="161"/>
    </location>
</feature>
<dbReference type="EMBL" id="CP009520">
    <property type="protein sequence ID" value="AKB45044.1"/>
    <property type="molecule type" value="Genomic_DNA"/>
</dbReference>
<keyword evidence="2" id="KW-0560">Oxidoreductase</keyword>
<dbReference type="PRINTS" id="PR00420">
    <property type="entry name" value="RNGMNOXGNASE"/>
</dbReference>
<dbReference type="GO" id="GO:0071949">
    <property type="term" value="F:FAD binding"/>
    <property type="evidence" value="ECO:0007669"/>
    <property type="project" value="InterPro"/>
</dbReference>
<dbReference type="Proteomes" id="UP000033096">
    <property type="component" value="Chromosome"/>
</dbReference>
<protein>
    <submittedName>
        <fullName evidence="2">Geranylgeranyl diphosphate reductase</fullName>
        <ecNumber evidence="2">1.3.1.83</ecNumber>
    </submittedName>
</protein>
<evidence type="ECO:0000259" key="1">
    <source>
        <dbReference type="Pfam" id="PF01494"/>
    </source>
</evidence>
<accession>A0A0E3Q7V1</accession>
<dbReference type="InterPro" id="IPR036188">
    <property type="entry name" value="FAD/NAD-bd_sf"/>
</dbReference>
<dbReference type="Gene3D" id="3.50.50.60">
    <property type="entry name" value="FAD/NAD(P)-binding domain"/>
    <property type="match status" value="1"/>
</dbReference>
<dbReference type="Pfam" id="PF01494">
    <property type="entry name" value="FAD_binding_3"/>
    <property type="match status" value="1"/>
</dbReference>
<proteinExistence type="predicted"/>
<sequence length="387" mass="43944">MIYMKKYDVIIIGAGPAGSSAAYMLARSKINVLVIDRYPFPRYKPCAGGLTVKTFKSFDFSISKEVKYSTNNVVASYKNKIFHNISGNKTLTKMVERKEFDNFLIKKAVDSGATFLDGTKVTEVVWKDGEFSVKTEEQFFQCNYLIGADGTNSIVNRTFNIVEKDLYGFAIEINCPLSKDNIGKFNMTFDFGTIPNGYLWIFPKDQYACIGAYTTNRKMKDIQKYLFDYIESLGLVPESKELKGHIIPYYGIYYKQPDFPCILVGDAAGFGEYCTGEGIYYAVKSGIIAAEVISSSIKSGIFEYRTLQRRYQKEIIRGLKLAYHIGKFFYSHLPLSFNLLMSYLLGGILYESASRGFTFDQSFSKIHVILSSLLLNKSHISNNKYYK</sequence>
<dbReference type="GeneID" id="24811286"/>
<evidence type="ECO:0000313" key="2">
    <source>
        <dbReference type="EMBL" id="AKB45044.1"/>
    </source>
</evidence>
<keyword evidence="3" id="KW-1185">Reference proteome</keyword>
<reference evidence="2 3" key="1">
    <citation type="submission" date="2014-07" db="EMBL/GenBank/DDBJ databases">
        <title>Methanogenic archaea and the global carbon cycle.</title>
        <authorList>
            <person name="Henriksen J.R."/>
            <person name="Luke J."/>
            <person name="Reinhart S."/>
            <person name="Benedict M.N."/>
            <person name="Youngblut N.D."/>
            <person name="Metcalf M.E."/>
            <person name="Whitaker R.J."/>
            <person name="Metcalf W.W."/>
        </authorList>
    </citation>
    <scope>NUCLEOTIDE SEQUENCE [LARGE SCALE GENOMIC DNA]</scope>
    <source>
        <strain evidence="2 3">Z-761</strain>
    </source>
</reference>
<dbReference type="KEGG" id="mvc:MSVAZ_2775"/>
<dbReference type="RefSeq" id="WP_048122174.1">
    <property type="nucleotide sequence ID" value="NZ_CP009520.1"/>
</dbReference>
<dbReference type="EC" id="1.3.1.83" evidence="2"/>
<dbReference type="SUPFAM" id="SSF51905">
    <property type="entry name" value="FAD/NAD(P)-binding domain"/>
    <property type="match status" value="1"/>
</dbReference>
<dbReference type="STRING" id="1434123.MSVAZ_2775"/>
<dbReference type="InterPro" id="IPR002938">
    <property type="entry name" value="FAD-bd"/>
</dbReference>
<gene>
    <name evidence="2" type="ORF">MSVAZ_2775</name>
</gene>
<dbReference type="InterPro" id="IPR050407">
    <property type="entry name" value="Geranylgeranyl_reductase"/>
</dbReference>
<dbReference type="PANTHER" id="PTHR42685:SF22">
    <property type="entry name" value="CONDITIONED MEDIUM FACTOR RECEPTOR 1"/>
    <property type="match status" value="1"/>
</dbReference>
<dbReference type="InterPro" id="IPR011777">
    <property type="entry name" value="Geranylgeranyl_Rdtase_fam"/>
</dbReference>
<name>A0A0E3Q7V1_9EURY</name>
<dbReference type="PANTHER" id="PTHR42685">
    <property type="entry name" value="GERANYLGERANYL DIPHOSPHATE REDUCTASE"/>
    <property type="match status" value="1"/>
</dbReference>
<evidence type="ECO:0000313" key="3">
    <source>
        <dbReference type="Proteomes" id="UP000033096"/>
    </source>
</evidence>